<dbReference type="EMBL" id="JH393257">
    <property type="protein sequence ID" value="EHJ93297.1"/>
    <property type="molecule type" value="Genomic_DNA"/>
</dbReference>
<evidence type="ECO:0000256" key="1">
    <source>
        <dbReference type="ARBA" id="ARBA00005710"/>
    </source>
</evidence>
<keyword evidence="2" id="KW-0813">Transport</keyword>
<evidence type="ECO:0000259" key="3">
    <source>
        <dbReference type="Pfam" id="PF01389"/>
    </source>
</evidence>
<dbReference type="Gene3D" id="2.40.160.20">
    <property type="match status" value="1"/>
</dbReference>
<dbReference type="SUPFAM" id="SSF56925">
    <property type="entry name" value="OMPA-like"/>
    <property type="match status" value="1"/>
</dbReference>
<sequence>MVDKYDGYRNIWRSKRGSIHYWPRICALLRHTYRLVCLYRSARRRTVGIAAPNADGLYLGIATGFSSLENDDNDVDNFISDGAGDFDLDDDEDNVFKGFVGYEFNPYFATEIFYADLGRTRLKGNSDANTDLESNAYGVSPVGQLPITSWFTAFAKAGVAKWETDVDGNLGGASVDLEDQDGTDPVYGVGAQFNFDPFLVRTEYERYDFDSDYQIDTFTVSAGFSF</sequence>
<evidence type="ECO:0000313" key="4">
    <source>
        <dbReference type="EMBL" id="EHJ93297.1"/>
    </source>
</evidence>
<name>A0A7U9C4D8_9GAMM</name>
<organism evidence="4 5">
    <name type="scientific">Vreelandella boliviensis LC1</name>
    <dbReference type="NCBI Taxonomy" id="1072583"/>
    <lineage>
        <taxon>Bacteria</taxon>
        <taxon>Pseudomonadati</taxon>
        <taxon>Pseudomonadota</taxon>
        <taxon>Gammaproteobacteria</taxon>
        <taxon>Oceanospirillales</taxon>
        <taxon>Halomonadaceae</taxon>
        <taxon>Vreelandella</taxon>
    </lineage>
</organism>
<dbReference type="RefSeq" id="WP_007111233.1">
    <property type="nucleotide sequence ID" value="NZ_JH393257.1"/>
</dbReference>
<dbReference type="InterPro" id="IPR000498">
    <property type="entry name" value="OmpA-like_TM_dom"/>
</dbReference>
<accession>A0A7U9C4D8</accession>
<protein>
    <submittedName>
        <fullName evidence="4">Outer membrane protein A</fullName>
    </submittedName>
</protein>
<comment type="similarity">
    <text evidence="1">Belongs to the outer membrane OOP (TC 1.B.6) superfamily. OmpA family.</text>
</comment>
<keyword evidence="2" id="KW-0406">Ion transport</keyword>
<keyword evidence="2" id="KW-0626">Porin</keyword>
<gene>
    <name evidence="4" type="ORF">KUC_0244</name>
</gene>
<proteinExistence type="inferred from homology"/>
<keyword evidence="2" id="KW-0812">Transmembrane</keyword>
<dbReference type="AlphaFoldDB" id="A0A7U9C4D8"/>
<dbReference type="Proteomes" id="UP000005756">
    <property type="component" value="Unassembled WGS sequence"/>
</dbReference>
<reference evidence="4 5" key="1">
    <citation type="submission" date="2011-10" db="EMBL/GenBank/DDBJ databases">
        <authorList>
            <person name="Quillaguamn J."/>
            <person name="Guzmn D."/>
            <person name="Balderrama-Subieta A."/>
            <person name="Cardona-Ortuo C."/>
            <person name="Guevara-Martnez M."/>
            <person name="Callisaya-Quispe N."/>
        </authorList>
    </citation>
    <scope>NUCLEOTIDE SEQUENCE [LARGE SCALE GENOMIC DNA]</scope>
    <source>
        <strain evidence="4 5">LC1</strain>
    </source>
</reference>
<evidence type="ECO:0000256" key="2">
    <source>
        <dbReference type="ARBA" id="ARBA00023114"/>
    </source>
</evidence>
<dbReference type="Pfam" id="PF01389">
    <property type="entry name" value="OmpA_membrane"/>
    <property type="match status" value="1"/>
</dbReference>
<evidence type="ECO:0000313" key="5">
    <source>
        <dbReference type="Proteomes" id="UP000005756"/>
    </source>
</evidence>
<feature type="domain" description="Outer membrane protein OmpA-like transmembrane" evidence="3">
    <location>
        <begin position="52"/>
        <end position="205"/>
    </location>
</feature>
<dbReference type="InterPro" id="IPR011250">
    <property type="entry name" value="OMP/PagP_B-barrel"/>
</dbReference>